<keyword evidence="5 6" id="KW-0030">Aminoacyl-tRNA synthetase</keyword>
<dbReference type="PANTHER" id="PTHR43097:SF5">
    <property type="entry name" value="GLUTAMATE--TRNA LIGASE"/>
    <property type="match status" value="1"/>
</dbReference>
<evidence type="ECO:0000256" key="4">
    <source>
        <dbReference type="ARBA" id="ARBA00022917"/>
    </source>
</evidence>
<dbReference type="GO" id="GO:0043039">
    <property type="term" value="P:tRNA aminoacylation"/>
    <property type="evidence" value="ECO:0007669"/>
    <property type="project" value="InterPro"/>
</dbReference>
<dbReference type="Gene3D" id="3.40.50.620">
    <property type="entry name" value="HUPs"/>
    <property type="match status" value="1"/>
</dbReference>
<protein>
    <recommendedName>
        <fullName evidence="7">Glutamyl/glutaminyl-tRNA synthetase class Ib catalytic domain-containing protein</fullName>
    </recommendedName>
</protein>
<dbReference type="PANTHER" id="PTHR43097">
    <property type="entry name" value="GLUTAMINE-TRNA LIGASE"/>
    <property type="match status" value="1"/>
</dbReference>
<evidence type="ECO:0000256" key="1">
    <source>
        <dbReference type="ARBA" id="ARBA00022598"/>
    </source>
</evidence>
<sequence>MEVEDVARKYATKNAFEHKGSAQAGAVIGKVKALFPQVNLAEVAPLINKIVQEVNALDSVKLKEEYEFYDKEGWELKQVEKEKTLPPLEWLKKGEKLITRAAPTPSGVMHFGHARPYVLTDEYVKKYGGTYIMRFDDTDAKIKVSEVGMEEEFLKDFKWLGININGGIVRQSDNLKRYYQIMEKLIKMDKAYVCFCESEAWRELSWKSKACSCRKKSVKETMKAYKDMLKGKVKEGEAIVRIKTDLKHKDSSVRDFWIAKIVDDPTKHPNKKVHKLKVFPAYNLASAVDDHDMKINFMVRGQEHRANEDKQRFICEYMGWTHPHTMYHGKISKLGDMVLSKSKMKIIMEKEGILSYDDPRMATMKAFKRRGIRPETVRKLIFESGIGMSEVKIDMKMIAAFNKEFVGPVKEYPFFQEAVGVEIYNFIPGNVKNYGENVIFDAPIETVLVDKYELTKFKADDIVRFKNGFNVKFTQVSEYGAKAQFISYEKREAQTLSWIKGTSNVEILMSDGTKKVGVSSTLINEEKKMVRFEGLGYATNDNANGKFVFSYE</sequence>
<evidence type="ECO:0000313" key="9">
    <source>
        <dbReference type="Proteomes" id="UP000722459"/>
    </source>
</evidence>
<evidence type="ECO:0000313" key="8">
    <source>
        <dbReference type="EMBL" id="MBT4870594.1"/>
    </source>
</evidence>
<keyword evidence="2 6" id="KW-0547">Nucleotide-binding</keyword>
<evidence type="ECO:0000256" key="3">
    <source>
        <dbReference type="ARBA" id="ARBA00022840"/>
    </source>
</evidence>
<evidence type="ECO:0000259" key="7">
    <source>
        <dbReference type="Pfam" id="PF00749"/>
    </source>
</evidence>
<comment type="caution">
    <text evidence="8">The sequence shown here is derived from an EMBL/GenBank/DDBJ whole genome shotgun (WGS) entry which is preliminary data.</text>
</comment>
<accession>A0A8T5GEN6</accession>
<dbReference type="SUPFAM" id="SSF52374">
    <property type="entry name" value="Nucleotidylyl transferase"/>
    <property type="match status" value="1"/>
</dbReference>
<evidence type="ECO:0000256" key="6">
    <source>
        <dbReference type="RuleBase" id="RU363037"/>
    </source>
</evidence>
<name>A0A8T5GEN6_9ARCH</name>
<evidence type="ECO:0000256" key="2">
    <source>
        <dbReference type="ARBA" id="ARBA00022741"/>
    </source>
</evidence>
<dbReference type="GO" id="GO:0004812">
    <property type="term" value="F:aminoacyl-tRNA ligase activity"/>
    <property type="evidence" value="ECO:0007669"/>
    <property type="project" value="UniProtKB-KW"/>
</dbReference>
<reference evidence="8" key="1">
    <citation type="journal article" date="2021" name="ISME J.">
        <title>Mercury methylation by metabolically versatile and cosmopolitan marine bacteria.</title>
        <authorList>
            <person name="Lin H."/>
            <person name="Ascher D.B."/>
            <person name="Myung Y."/>
            <person name="Lamborg C.H."/>
            <person name="Hallam S.J."/>
            <person name="Gionfriddo C.M."/>
            <person name="Holt K.E."/>
            <person name="Moreau J.W."/>
        </authorList>
    </citation>
    <scope>NUCLEOTIDE SEQUENCE</scope>
    <source>
        <strain evidence="8">SI075_bin30</strain>
    </source>
</reference>
<proteinExistence type="inferred from homology"/>
<dbReference type="InterPro" id="IPR050132">
    <property type="entry name" value="Gln/Glu-tRNA_Ligase"/>
</dbReference>
<feature type="domain" description="Glutamyl/glutaminyl-tRNA synthetase class Ib catalytic" evidence="7">
    <location>
        <begin position="97"/>
        <end position="404"/>
    </location>
</feature>
<dbReference type="Proteomes" id="UP000722459">
    <property type="component" value="Unassembled WGS sequence"/>
</dbReference>
<dbReference type="Pfam" id="PF00749">
    <property type="entry name" value="tRNA-synt_1c"/>
    <property type="match status" value="1"/>
</dbReference>
<dbReference type="EMBL" id="JABJNZ010000046">
    <property type="protein sequence ID" value="MBT4870594.1"/>
    <property type="molecule type" value="Genomic_DNA"/>
</dbReference>
<organism evidence="8 9">
    <name type="scientific">Candidatus Iainarchaeum sp</name>
    <dbReference type="NCBI Taxonomy" id="3101447"/>
    <lineage>
        <taxon>Archaea</taxon>
        <taxon>Candidatus Iainarchaeota</taxon>
        <taxon>Candidatus Iainarchaeia</taxon>
        <taxon>Candidatus Iainarchaeales</taxon>
        <taxon>Candidatus Iainarchaeaceae</taxon>
        <taxon>Candidatus Iainarchaeum</taxon>
    </lineage>
</organism>
<dbReference type="InterPro" id="IPR020058">
    <property type="entry name" value="Glu/Gln-tRNA-synth_Ib_cat-dom"/>
</dbReference>
<keyword evidence="3 6" id="KW-0067">ATP-binding</keyword>
<dbReference type="GO" id="GO:0005524">
    <property type="term" value="F:ATP binding"/>
    <property type="evidence" value="ECO:0007669"/>
    <property type="project" value="UniProtKB-KW"/>
</dbReference>
<dbReference type="AlphaFoldDB" id="A0A8T5GEN6"/>
<keyword evidence="4 6" id="KW-0648">Protein biosynthesis</keyword>
<dbReference type="GO" id="GO:0005829">
    <property type="term" value="C:cytosol"/>
    <property type="evidence" value="ECO:0007669"/>
    <property type="project" value="TreeGrafter"/>
</dbReference>
<evidence type="ECO:0000256" key="5">
    <source>
        <dbReference type="ARBA" id="ARBA00023146"/>
    </source>
</evidence>
<dbReference type="PRINTS" id="PR00987">
    <property type="entry name" value="TRNASYNTHGLU"/>
</dbReference>
<gene>
    <name evidence="8" type="ORF">HON47_03405</name>
</gene>
<keyword evidence="1 6" id="KW-0436">Ligase</keyword>
<dbReference type="GO" id="GO:0043604">
    <property type="term" value="P:amide biosynthetic process"/>
    <property type="evidence" value="ECO:0007669"/>
    <property type="project" value="TreeGrafter"/>
</dbReference>
<dbReference type="InterPro" id="IPR014729">
    <property type="entry name" value="Rossmann-like_a/b/a_fold"/>
</dbReference>
<dbReference type="GO" id="GO:0006412">
    <property type="term" value="P:translation"/>
    <property type="evidence" value="ECO:0007669"/>
    <property type="project" value="UniProtKB-KW"/>
</dbReference>
<comment type="similarity">
    <text evidence="6">Belongs to the class-I aminoacyl-tRNA synthetase family.</text>
</comment>
<dbReference type="InterPro" id="IPR000924">
    <property type="entry name" value="Glu/Gln-tRNA-synth"/>
</dbReference>